<sequence>MESVVPDGKTDPFSRSNKPQSGRDFCKNFSWTSVKTLDLESVGPDRFSMSFLLNFFVDIRQDLSFRAGCSRHVNQNIFKVKQSPERICNDFLSIFFVDVHQNLSYGAGWSRRVSRPFSM</sequence>
<evidence type="ECO:0000313" key="2">
    <source>
        <dbReference type="EMBL" id="KAG5576463.1"/>
    </source>
</evidence>
<reference evidence="2 3" key="1">
    <citation type="submission" date="2020-09" db="EMBL/GenBank/DDBJ databases">
        <title>De no assembly of potato wild relative species, Solanum commersonii.</title>
        <authorList>
            <person name="Cho K."/>
        </authorList>
    </citation>
    <scope>NUCLEOTIDE SEQUENCE [LARGE SCALE GENOMIC DNA]</scope>
    <source>
        <strain evidence="2">LZ3.2</strain>
        <tissue evidence="2">Leaf</tissue>
    </source>
</reference>
<accession>A0A9J5WMN2</accession>
<evidence type="ECO:0000256" key="1">
    <source>
        <dbReference type="SAM" id="MobiDB-lite"/>
    </source>
</evidence>
<organism evidence="2 3">
    <name type="scientific">Solanum commersonii</name>
    <name type="common">Commerson's wild potato</name>
    <name type="synonym">Commerson's nightshade</name>
    <dbReference type="NCBI Taxonomy" id="4109"/>
    <lineage>
        <taxon>Eukaryota</taxon>
        <taxon>Viridiplantae</taxon>
        <taxon>Streptophyta</taxon>
        <taxon>Embryophyta</taxon>
        <taxon>Tracheophyta</taxon>
        <taxon>Spermatophyta</taxon>
        <taxon>Magnoliopsida</taxon>
        <taxon>eudicotyledons</taxon>
        <taxon>Gunneridae</taxon>
        <taxon>Pentapetalae</taxon>
        <taxon>asterids</taxon>
        <taxon>lamiids</taxon>
        <taxon>Solanales</taxon>
        <taxon>Solanaceae</taxon>
        <taxon>Solanoideae</taxon>
        <taxon>Solaneae</taxon>
        <taxon>Solanum</taxon>
    </lineage>
</organism>
<evidence type="ECO:0000313" key="3">
    <source>
        <dbReference type="Proteomes" id="UP000824120"/>
    </source>
</evidence>
<feature type="region of interest" description="Disordered" evidence="1">
    <location>
        <begin position="1"/>
        <end position="24"/>
    </location>
</feature>
<dbReference type="Proteomes" id="UP000824120">
    <property type="component" value="Chromosome 11"/>
</dbReference>
<name>A0A9J5WMN2_SOLCO</name>
<proteinExistence type="predicted"/>
<dbReference type="AlphaFoldDB" id="A0A9J5WMN2"/>
<comment type="caution">
    <text evidence="2">The sequence shown here is derived from an EMBL/GenBank/DDBJ whole genome shotgun (WGS) entry which is preliminary data.</text>
</comment>
<protein>
    <submittedName>
        <fullName evidence="2">Uncharacterized protein</fullName>
    </submittedName>
</protein>
<gene>
    <name evidence="2" type="ORF">H5410_056597</name>
</gene>
<dbReference type="EMBL" id="JACXVP010000011">
    <property type="protein sequence ID" value="KAG5576463.1"/>
    <property type="molecule type" value="Genomic_DNA"/>
</dbReference>
<keyword evidence="3" id="KW-1185">Reference proteome</keyword>